<accession>A0A4W5JU46</accession>
<protein>
    <submittedName>
        <fullName evidence="1">2-oxoglutarate and iron dependent oxygenase domain containing 3</fullName>
    </submittedName>
</protein>
<reference evidence="1" key="2">
    <citation type="submission" date="2025-08" db="UniProtKB">
        <authorList>
            <consortium name="Ensembl"/>
        </authorList>
    </citation>
    <scope>IDENTIFICATION</scope>
</reference>
<organism evidence="1 2">
    <name type="scientific">Hucho hucho</name>
    <name type="common">huchen</name>
    <dbReference type="NCBI Taxonomy" id="62062"/>
    <lineage>
        <taxon>Eukaryota</taxon>
        <taxon>Metazoa</taxon>
        <taxon>Chordata</taxon>
        <taxon>Craniata</taxon>
        <taxon>Vertebrata</taxon>
        <taxon>Euteleostomi</taxon>
        <taxon>Actinopterygii</taxon>
        <taxon>Neopterygii</taxon>
        <taxon>Teleostei</taxon>
        <taxon>Protacanthopterygii</taxon>
        <taxon>Salmoniformes</taxon>
        <taxon>Salmonidae</taxon>
        <taxon>Salmoninae</taxon>
        <taxon>Hucho</taxon>
    </lineage>
</organism>
<evidence type="ECO:0000313" key="1">
    <source>
        <dbReference type="Ensembl" id="ENSHHUP00000003306.1"/>
    </source>
</evidence>
<dbReference type="GO" id="GO:0016020">
    <property type="term" value="C:membrane"/>
    <property type="evidence" value="ECO:0007669"/>
    <property type="project" value="TreeGrafter"/>
</dbReference>
<reference evidence="1" key="3">
    <citation type="submission" date="2025-09" db="UniProtKB">
        <authorList>
            <consortium name="Ensembl"/>
        </authorList>
    </citation>
    <scope>IDENTIFICATION</scope>
</reference>
<name>A0A4W5JU46_9TELE</name>
<reference evidence="2" key="1">
    <citation type="submission" date="2018-06" db="EMBL/GenBank/DDBJ databases">
        <title>Genome assembly of Danube salmon.</title>
        <authorList>
            <person name="Macqueen D.J."/>
            <person name="Gundappa M.K."/>
        </authorList>
    </citation>
    <scope>NUCLEOTIDE SEQUENCE [LARGE SCALE GENOMIC DNA]</scope>
</reference>
<dbReference type="Ensembl" id="ENSHHUT00000003422.1">
    <property type="protein sequence ID" value="ENSHHUP00000003306.1"/>
    <property type="gene ID" value="ENSHHUG00000002080.1"/>
</dbReference>
<dbReference type="PANTHER" id="PTHR14650">
    <property type="entry name" value="PROLYL HYDROXYLASE-RELATED"/>
    <property type="match status" value="1"/>
</dbReference>
<dbReference type="PANTHER" id="PTHR14650:SF1">
    <property type="entry name" value="2-OXOGLUTARATE AND IRON-DEPENDENT OXYGENASE DOMAIN-CONTAINING PROTEIN 3"/>
    <property type="match status" value="1"/>
</dbReference>
<dbReference type="GeneTree" id="ENSGT00390000005895"/>
<dbReference type="Proteomes" id="UP000314982">
    <property type="component" value="Unassembled WGS sequence"/>
</dbReference>
<dbReference type="InterPro" id="IPR039210">
    <property type="entry name" value="OGFOD3"/>
</dbReference>
<sequence>VLLLGPNRIREGKTLQNFLKGLHLTWFNIHRERCRWSQVGSEGAGSDGGASILDLHSGALLMGKQFVNIYRYFGEQIMDVFSDEDFRLYREVRGHIQAVVAETFDLDLSLLYLTKPTFF</sequence>
<dbReference type="AlphaFoldDB" id="A0A4W5JU46"/>
<proteinExistence type="predicted"/>
<evidence type="ECO:0000313" key="2">
    <source>
        <dbReference type="Proteomes" id="UP000314982"/>
    </source>
</evidence>
<keyword evidence="2" id="KW-1185">Reference proteome</keyword>